<dbReference type="Pfam" id="PF01494">
    <property type="entry name" value="FAD_binding_3"/>
    <property type="match status" value="1"/>
</dbReference>
<evidence type="ECO:0000313" key="7">
    <source>
        <dbReference type="EMBL" id="KAK4247617.1"/>
    </source>
</evidence>
<dbReference type="PANTHER" id="PTHR13789:SF215">
    <property type="entry name" value="FAD-BINDING DOMAIN-CONTAINING PROTEIN-RELATED"/>
    <property type="match status" value="1"/>
</dbReference>
<evidence type="ECO:0000313" key="8">
    <source>
        <dbReference type="Proteomes" id="UP001303647"/>
    </source>
</evidence>
<dbReference type="InterPro" id="IPR036188">
    <property type="entry name" value="FAD/NAD-bd_sf"/>
</dbReference>
<evidence type="ECO:0000256" key="3">
    <source>
        <dbReference type="ARBA" id="ARBA00022827"/>
    </source>
</evidence>
<evidence type="ECO:0000256" key="1">
    <source>
        <dbReference type="ARBA" id="ARBA00007992"/>
    </source>
</evidence>
<dbReference type="PRINTS" id="PR00420">
    <property type="entry name" value="RNGMNOXGNASE"/>
</dbReference>
<reference evidence="7" key="1">
    <citation type="journal article" date="2023" name="Mol. Phylogenet. Evol.">
        <title>Genome-scale phylogeny and comparative genomics of the fungal order Sordariales.</title>
        <authorList>
            <person name="Hensen N."/>
            <person name="Bonometti L."/>
            <person name="Westerberg I."/>
            <person name="Brannstrom I.O."/>
            <person name="Guillou S."/>
            <person name="Cros-Aarteil S."/>
            <person name="Calhoun S."/>
            <person name="Haridas S."/>
            <person name="Kuo A."/>
            <person name="Mondo S."/>
            <person name="Pangilinan J."/>
            <person name="Riley R."/>
            <person name="LaButti K."/>
            <person name="Andreopoulos B."/>
            <person name="Lipzen A."/>
            <person name="Chen C."/>
            <person name="Yan M."/>
            <person name="Daum C."/>
            <person name="Ng V."/>
            <person name="Clum A."/>
            <person name="Steindorff A."/>
            <person name="Ohm R.A."/>
            <person name="Martin F."/>
            <person name="Silar P."/>
            <person name="Natvig D.O."/>
            <person name="Lalanne C."/>
            <person name="Gautier V."/>
            <person name="Ament-Velasquez S.L."/>
            <person name="Kruys A."/>
            <person name="Hutchinson M.I."/>
            <person name="Powell A.J."/>
            <person name="Barry K."/>
            <person name="Miller A.N."/>
            <person name="Grigoriev I.V."/>
            <person name="Debuchy R."/>
            <person name="Gladieux P."/>
            <person name="Hiltunen Thoren M."/>
            <person name="Johannesson H."/>
        </authorList>
    </citation>
    <scope>NUCLEOTIDE SEQUENCE</scope>
    <source>
        <strain evidence="7">CBS 359.72</strain>
    </source>
</reference>
<comment type="caution">
    <text evidence="7">The sequence shown here is derived from an EMBL/GenBank/DDBJ whole genome shotgun (WGS) entry which is preliminary data.</text>
</comment>
<accession>A0AAN7CUR5</accession>
<keyword evidence="5" id="KW-0503">Monooxygenase</keyword>
<name>A0AAN7CUR5_9PEZI</name>
<organism evidence="7 8">
    <name type="scientific">Corynascus novoguineensis</name>
    <dbReference type="NCBI Taxonomy" id="1126955"/>
    <lineage>
        <taxon>Eukaryota</taxon>
        <taxon>Fungi</taxon>
        <taxon>Dikarya</taxon>
        <taxon>Ascomycota</taxon>
        <taxon>Pezizomycotina</taxon>
        <taxon>Sordariomycetes</taxon>
        <taxon>Sordariomycetidae</taxon>
        <taxon>Sordariales</taxon>
        <taxon>Chaetomiaceae</taxon>
        <taxon>Corynascus</taxon>
    </lineage>
</organism>
<dbReference type="SUPFAM" id="SSF51905">
    <property type="entry name" value="FAD/NAD(P)-binding domain"/>
    <property type="match status" value="1"/>
</dbReference>
<keyword evidence="4" id="KW-0560">Oxidoreductase</keyword>
<sequence>MSASVEHPGHHGPPTFGRAGVVGAGIAGLAAAIALRRAGWDVEVFERSQFKNEIGAAITVTPNAAMVLRRWGFDMEKAMAMLNQSMILRLAADPSVILDQQEYPDGDGVLKYGVWSFHRVDLHRGLRDLATATANSVVSGTPVQIRLGCKIEGIDCEAGVLHVSDSRTIHKDLLVLADGAHSDLISKFTGHPCEARRNNKSIYRWLVPMDVVLAEADMGQFYHRERSGFVGWLDPDTQALLVTYTCRGGKVLNIALVHDTQPGRAKEKEWHSQVSTKEVLATATNFHPSLKKIVSMPTEDGINVHHVVTRSPLSSFVRGRTVVVGDAAHVMMPSHAAGAGIAIESAASLEVLFRRVNGKDDPTVRHRLGLFDKLRVPRCNLTLLVSNSHMGRLQEPGVVDEIRKFYRGPLPTPGALPYSKPWMDVLFNHDEFWAAEELLTEEGVKAEDQTA</sequence>
<evidence type="ECO:0000256" key="2">
    <source>
        <dbReference type="ARBA" id="ARBA00022630"/>
    </source>
</evidence>
<dbReference type="InterPro" id="IPR050493">
    <property type="entry name" value="FAD-dep_Monooxygenase_BioMet"/>
</dbReference>
<reference evidence="7" key="2">
    <citation type="submission" date="2023-05" db="EMBL/GenBank/DDBJ databases">
        <authorList>
            <consortium name="Lawrence Berkeley National Laboratory"/>
            <person name="Steindorff A."/>
            <person name="Hensen N."/>
            <person name="Bonometti L."/>
            <person name="Westerberg I."/>
            <person name="Brannstrom I.O."/>
            <person name="Guillou S."/>
            <person name="Cros-Aarteil S."/>
            <person name="Calhoun S."/>
            <person name="Haridas S."/>
            <person name="Kuo A."/>
            <person name="Mondo S."/>
            <person name="Pangilinan J."/>
            <person name="Riley R."/>
            <person name="Labutti K."/>
            <person name="Andreopoulos B."/>
            <person name="Lipzen A."/>
            <person name="Chen C."/>
            <person name="Yanf M."/>
            <person name="Daum C."/>
            <person name="Ng V."/>
            <person name="Clum A."/>
            <person name="Ohm R."/>
            <person name="Martin F."/>
            <person name="Silar P."/>
            <person name="Natvig D."/>
            <person name="Lalanne C."/>
            <person name="Gautier V."/>
            <person name="Ament-Velasquez S.L."/>
            <person name="Kruys A."/>
            <person name="Hutchinson M.I."/>
            <person name="Powell A.J."/>
            <person name="Barry K."/>
            <person name="Miller A.N."/>
            <person name="Grigoriev I.V."/>
            <person name="Debuchy R."/>
            <person name="Gladieux P."/>
            <person name="Thoren M.H."/>
            <person name="Johannesson H."/>
        </authorList>
    </citation>
    <scope>NUCLEOTIDE SEQUENCE</scope>
    <source>
        <strain evidence="7">CBS 359.72</strain>
    </source>
</reference>
<keyword evidence="2" id="KW-0285">Flavoprotein</keyword>
<dbReference type="Proteomes" id="UP001303647">
    <property type="component" value="Unassembled WGS sequence"/>
</dbReference>
<keyword evidence="3" id="KW-0274">FAD</keyword>
<gene>
    <name evidence="7" type="ORF">C7999DRAFT_31920</name>
</gene>
<protein>
    <submittedName>
        <fullName evidence="7">3-hydroxybenzoate 6-hydroxylase</fullName>
    </submittedName>
</protein>
<proteinExistence type="inferred from homology"/>
<evidence type="ECO:0000256" key="4">
    <source>
        <dbReference type="ARBA" id="ARBA00023002"/>
    </source>
</evidence>
<dbReference type="PANTHER" id="PTHR13789">
    <property type="entry name" value="MONOOXYGENASE"/>
    <property type="match status" value="1"/>
</dbReference>
<dbReference type="SUPFAM" id="SSF54373">
    <property type="entry name" value="FAD-linked reductases, C-terminal domain"/>
    <property type="match status" value="1"/>
</dbReference>
<feature type="domain" description="FAD-binding" evidence="6">
    <location>
        <begin position="21"/>
        <end position="349"/>
    </location>
</feature>
<keyword evidence="8" id="KW-1185">Reference proteome</keyword>
<dbReference type="InterPro" id="IPR002938">
    <property type="entry name" value="FAD-bd"/>
</dbReference>
<dbReference type="GO" id="GO:0071949">
    <property type="term" value="F:FAD binding"/>
    <property type="evidence" value="ECO:0007669"/>
    <property type="project" value="InterPro"/>
</dbReference>
<evidence type="ECO:0000259" key="6">
    <source>
        <dbReference type="Pfam" id="PF01494"/>
    </source>
</evidence>
<dbReference type="GO" id="GO:0004497">
    <property type="term" value="F:monooxygenase activity"/>
    <property type="evidence" value="ECO:0007669"/>
    <property type="project" value="UniProtKB-KW"/>
</dbReference>
<comment type="similarity">
    <text evidence="1">Belongs to the paxM FAD-dependent monooxygenase family.</text>
</comment>
<evidence type="ECO:0000256" key="5">
    <source>
        <dbReference type="ARBA" id="ARBA00023033"/>
    </source>
</evidence>
<dbReference type="AlphaFoldDB" id="A0AAN7CUR5"/>
<dbReference type="EMBL" id="MU857650">
    <property type="protein sequence ID" value="KAK4247617.1"/>
    <property type="molecule type" value="Genomic_DNA"/>
</dbReference>
<dbReference type="Gene3D" id="3.50.50.60">
    <property type="entry name" value="FAD/NAD(P)-binding domain"/>
    <property type="match status" value="1"/>
</dbReference>